<evidence type="ECO:0000313" key="1">
    <source>
        <dbReference type="EMBL" id="PXY31322.1"/>
    </source>
</evidence>
<name>A0A2V4B9Z0_9PSEU</name>
<dbReference type="InterPro" id="IPR027417">
    <property type="entry name" value="P-loop_NTPase"/>
</dbReference>
<dbReference type="AlphaFoldDB" id="A0A2V4B9Z0"/>
<dbReference type="Pfam" id="PF03008">
    <property type="entry name" value="DUF234"/>
    <property type="match status" value="1"/>
</dbReference>
<dbReference type="InterPro" id="IPR036388">
    <property type="entry name" value="WH-like_DNA-bd_sf"/>
</dbReference>
<dbReference type="PANTHER" id="PTHR34704:SF1">
    <property type="entry name" value="ATPASE"/>
    <property type="match status" value="1"/>
</dbReference>
<dbReference type="OrthoDB" id="9813134at2"/>
<dbReference type="Gene3D" id="3.40.50.300">
    <property type="entry name" value="P-loop containing nucleotide triphosphate hydrolases"/>
    <property type="match status" value="1"/>
</dbReference>
<organism evidence="1 2">
    <name type="scientific">Prauserella muralis</name>
    <dbReference type="NCBI Taxonomy" id="588067"/>
    <lineage>
        <taxon>Bacteria</taxon>
        <taxon>Bacillati</taxon>
        <taxon>Actinomycetota</taxon>
        <taxon>Actinomycetes</taxon>
        <taxon>Pseudonocardiales</taxon>
        <taxon>Pseudonocardiaceae</taxon>
        <taxon>Prauserella</taxon>
    </lineage>
</organism>
<comment type="caution">
    <text evidence="1">The sequence shown here is derived from an EMBL/GenBank/DDBJ whole genome shotgun (WGS) entry which is preliminary data.</text>
</comment>
<dbReference type="SUPFAM" id="SSF52540">
    <property type="entry name" value="P-loop containing nucleoside triphosphate hydrolases"/>
    <property type="match status" value="1"/>
</dbReference>
<dbReference type="EMBL" id="MASW01000001">
    <property type="protein sequence ID" value="PXY31322.1"/>
    <property type="molecule type" value="Genomic_DNA"/>
</dbReference>
<dbReference type="Pfam" id="PF01637">
    <property type="entry name" value="ATPase_2"/>
    <property type="match status" value="1"/>
</dbReference>
<dbReference type="InterPro" id="IPR011579">
    <property type="entry name" value="ATPase_dom"/>
</dbReference>
<dbReference type="Proteomes" id="UP000249915">
    <property type="component" value="Unassembled WGS sequence"/>
</dbReference>
<keyword evidence="2" id="KW-1185">Reference proteome</keyword>
<evidence type="ECO:0000313" key="2">
    <source>
        <dbReference type="Proteomes" id="UP000249915"/>
    </source>
</evidence>
<proteinExistence type="predicted"/>
<accession>A0A2V4B9Z0</accession>
<dbReference type="SUPFAM" id="SSF46785">
    <property type="entry name" value="Winged helix' DNA-binding domain"/>
    <property type="match status" value="1"/>
</dbReference>
<dbReference type="InterPro" id="IPR004256">
    <property type="entry name" value="DUF234"/>
</dbReference>
<gene>
    <name evidence="1" type="ORF">BAY60_02695</name>
</gene>
<dbReference type="PANTHER" id="PTHR34704">
    <property type="entry name" value="ATPASE"/>
    <property type="match status" value="1"/>
</dbReference>
<sequence>MEFLNRTDELAMLGRRLSSDAAELLVVYGRRRVGKTELLTHLTSNVRSLYFEATDTVTPEQLHDLTAELARASGDDLLAAQPLTSWEAALAAIARFVGDQRTLVVLDEFQLLATQAPELESVLSRWWRTTGRNLPVVLVLAGSELSFFEDEVLAGRLYGRRTGQLKVAPFLAREAALFHPGYSPADRVRTFSVCGGIPYYLERFTDTSPLEEHLLAEVFERTGLLHDEAELMLRQSISNPTNHTAVLRSIAHGHNRNSTISQRTGLEPAYVTKVVGSLERLGLVERLRPVTASERAKKLAYRISDQFLRFHYRFVEPARSQLRTSSLADAYLRDSVLPQLDHHVSEAWEDICREHVLRTMPGVTTVGRWWGQVPTGTGRRTEEREVDIVGVDANRKPVVIGMCKWTRAAVDFDELNLLDRLSPHIDGSSGELHRILCSREGFTPRLRAYAENDPLLTLVTPADIYS</sequence>
<protein>
    <submittedName>
        <fullName evidence="1">ATPase</fullName>
    </submittedName>
</protein>
<reference evidence="1 2" key="1">
    <citation type="submission" date="2016-07" db="EMBL/GenBank/DDBJ databases">
        <title>Draft genome sequence of Prauserella muralis DSM 45305, isolated from a mould-covered wall in an indoor environment.</title>
        <authorList>
            <person name="Ruckert C."/>
            <person name="Albersmeier A."/>
            <person name="Jiang C.-L."/>
            <person name="Jiang Y."/>
            <person name="Kalinowski J."/>
            <person name="Schneider O."/>
            <person name="Winkler A."/>
            <person name="Zotchev S.B."/>
        </authorList>
    </citation>
    <scope>NUCLEOTIDE SEQUENCE [LARGE SCALE GENOMIC DNA]</scope>
    <source>
        <strain evidence="1 2">DSM 45305</strain>
    </source>
</reference>
<dbReference type="Gene3D" id="1.10.10.10">
    <property type="entry name" value="Winged helix-like DNA-binding domain superfamily/Winged helix DNA-binding domain"/>
    <property type="match status" value="1"/>
</dbReference>
<dbReference type="RefSeq" id="WP_112279355.1">
    <property type="nucleotide sequence ID" value="NZ_MASW01000001.1"/>
</dbReference>
<dbReference type="InterPro" id="IPR036390">
    <property type="entry name" value="WH_DNA-bd_sf"/>
</dbReference>
<dbReference type="GO" id="GO:0005524">
    <property type="term" value="F:ATP binding"/>
    <property type="evidence" value="ECO:0007669"/>
    <property type="project" value="InterPro"/>
</dbReference>